<evidence type="ECO:0000259" key="2">
    <source>
        <dbReference type="Pfam" id="PF01557"/>
    </source>
</evidence>
<dbReference type="InterPro" id="IPR036663">
    <property type="entry name" value="Fumarylacetoacetase_C_sf"/>
</dbReference>
<evidence type="ECO:0000256" key="1">
    <source>
        <dbReference type="ARBA" id="ARBA00023239"/>
    </source>
</evidence>
<dbReference type="Proteomes" id="UP000216147">
    <property type="component" value="Unassembled WGS sequence"/>
</dbReference>
<gene>
    <name evidence="3" type="ORF">B7Y86_13005</name>
</gene>
<reference evidence="3 4" key="1">
    <citation type="submission" date="2017-03" db="EMBL/GenBank/DDBJ databases">
        <title>Lifting the veil on microbial sulfur biogeochemistry in mining wastewaters.</title>
        <authorList>
            <person name="Kantor R.S."/>
            <person name="Colenbrander Nelson T."/>
            <person name="Marshall S."/>
            <person name="Bennett D."/>
            <person name="Apte S."/>
            <person name="Camacho D."/>
            <person name="Thomas B.C."/>
            <person name="Warren L.A."/>
            <person name="Banfield J.F."/>
        </authorList>
    </citation>
    <scope>NUCLEOTIDE SEQUENCE [LARGE SCALE GENOMIC DNA]</scope>
    <source>
        <strain evidence="3">32-68-21</strain>
    </source>
</reference>
<name>A0A258HF03_9CAUL</name>
<dbReference type="AlphaFoldDB" id="A0A258HF03"/>
<feature type="domain" description="Fumarylacetoacetase-like C-terminal" evidence="2">
    <location>
        <begin position="147"/>
        <end position="318"/>
    </location>
</feature>
<dbReference type="PANTHER" id="PTHR30143">
    <property type="entry name" value="ACID HYDRATASE"/>
    <property type="match status" value="1"/>
</dbReference>
<organism evidence="3 4">
    <name type="scientific">Brevundimonas subvibrioides</name>
    <dbReference type="NCBI Taxonomy" id="74313"/>
    <lineage>
        <taxon>Bacteria</taxon>
        <taxon>Pseudomonadati</taxon>
        <taxon>Pseudomonadota</taxon>
        <taxon>Alphaproteobacteria</taxon>
        <taxon>Caulobacterales</taxon>
        <taxon>Caulobacteraceae</taxon>
        <taxon>Brevundimonas</taxon>
    </lineage>
</organism>
<dbReference type="Pfam" id="PF01557">
    <property type="entry name" value="FAA_hydrolase"/>
    <property type="match status" value="1"/>
</dbReference>
<evidence type="ECO:0000313" key="4">
    <source>
        <dbReference type="Proteomes" id="UP000216147"/>
    </source>
</evidence>
<dbReference type="PANTHER" id="PTHR30143:SF0">
    <property type="entry name" value="2-KETO-4-PENTENOATE HYDRATASE"/>
    <property type="match status" value="1"/>
</dbReference>
<sequence>MPTLAAGGDLSKGVDTGFLPLQSSPNRREDRLLANDIGTARDGHSSPFGGRGMSAANAQGLNDSVSDIAARFVDARLSHTALSDYPGDRPIDMATAYAIQDAAIDLFPDEIIGWKVGMVPPAQQPTLQTHRLAGPIFRRNFWSTSSEPTPLPAIPGGFAAIEAEFVARIGKVDPSRLDWTLDEATAAVAAMHIGVELAGSPLSTINDLGSAVVASDFGNNGGLVLGVEIEDWAARLDGIEVQTFVDGVAIGTATAAAIPMGVLESVRFLIEHLARRGRPVREGTLISTGAVTGVHRVEIGAQSVCAFSGVGEIHCTVVSAET</sequence>
<proteinExistence type="predicted"/>
<dbReference type="EMBL" id="NCEQ01000013">
    <property type="protein sequence ID" value="OYX55570.1"/>
    <property type="molecule type" value="Genomic_DNA"/>
</dbReference>
<dbReference type="SUPFAM" id="SSF56529">
    <property type="entry name" value="FAH"/>
    <property type="match status" value="1"/>
</dbReference>
<dbReference type="Gene3D" id="3.90.850.10">
    <property type="entry name" value="Fumarylacetoacetase-like, C-terminal domain"/>
    <property type="match status" value="1"/>
</dbReference>
<accession>A0A258HF03</accession>
<dbReference type="InterPro" id="IPR050772">
    <property type="entry name" value="Hydratase-Decarb/MhpD_sf"/>
</dbReference>
<keyword evidence="1" id="KW-0456">Lyase</keyword>
<dbReference type="InterPro" id="IPR011234">
    <property type="entry name" value="Fumarylacetoacetase-like_C"/>
</dbReference>
<dbReference type="GO" id="GO:0008684">
    <property type="term" value="F:2-oxopent-4-enoate hydratase activity"/>
    <property type="evidence" value="ECO:0007669"/>
    <property type="project" value="TreeGrafter"/>
</dbReference>
<evidence type="ECO:0000313" key="3">
    <source>
        <dbReference type="EMBL" id="OYX55570.1"/>
    </source>
</evidence>
<protein>
    <recommendedName>
        <fullName evidence="2">Fumarylacetoacetase-like C-terminal domain-containing protein</fullName>
    </recommendedName>
</protein>
<dbReference type="GO" id="GO:0005737">
    <property type="term" value="C:cytoplasm"/>
    <property type="evidence" value="ECO:0007669"/>
    <property type="project" value="TreeGrafter"/>
</dbReference>
<comment type="caution">
    <text evidence="3">The sequence shown here is derived from an EMBL/GenBank/DDBJ whole genome shotgun (WGS) entry which is preliminary data.</text>
</comment>